<evidence type="ECO:0000313" key="1">
    <source>
        <dbReference type="EMBL" id="SHE86937.1"/>
    </source>
</evidence>
<dbReference type="Gene3D" id="3.40.50.300">
    <property type="entry name" value="P-loop containing nucleotide triphosphate hydrolases"/>
    <property type="match status" value="1"/>
</dbReference>
<protein>
    <submittedName>
        <fullName evidence="1">ATPase family associated with various cellular activities (AAA)</fullName>
    </submittedName>
</protein>
<dbReference type="OrthoDB" id="9805698at2"/>
<accession>A0A1M4X0N3</accession>
<dbReference type="STRING" id="112248.SAMN05444392_10460"/>
<dbReference type="InterPro" id="IPR027417">
    <property type="entry name" value="P-loop_NTPase"/>
</dbReference>
<dbReference type="RefSeq" id="WP_073154457.1">
    <property type="nucleotide sequence ID" value="NZ_FQVL01000004.1"/>
</dbReference>
<proteinExistence type="predicted"/>
<dbReference type="Proteomes" id="UP000184476">
    <property type="component" value="Unassembled WGS sequence"/>
</dbReference>
<evidence type="ECO:0000313" key="2">
    <source>
        <dbReference type="Proteomes" id="UP000184476"/>
    </source>
</evidence>
<name>A0A1M4X0N3_9BACL</name>
<gene>
    <name evidence="1" type="ORF">SAMN05444392_10460</name>
</gene>
<dbReference type="EMBL" id="FQVL01000004">
    <property type="protein sequence ID" value="SHE86937.1"/>
    <property type="molecule type" value="Genomic_DNA"/>
</dbReference>
<dbReference type="AlphaFoldDB" id="A0A1M4X0N3"/>
<keyword evidence="2" id="KW-1185">Reference proteome</keyword>
<sequence>MNKEKGTLYGFFGIPGSGKTTIANRLRAELHKQSIPYINLKPSRIFEKFHIDPENPTKE</sequence>
<reference evidence="1 2" key="1">
    <citation type="submission" date="2016-11" db="EMBL/GenBank/DDBJ databases">
        <authorList>
            <person name="Jaros S."/>
            <person name="Januszkiewicz K."/>
            <person name="Wedrychowicz H."/>
        </authorList>
    </citation>
    <scope>NUCLEOTIDE SEQUENCE [LARGE SCALE GENOMIC DNA]</scope>
    <source>
        <strain evidence="1 2">DSM 44666</strain>
    </source>
</reference>
<dbReference type="SUPFAM" id="SSF52540">
    <property type="entry name" value="P-loop containing nucleoside triphosphate hydrolases"/>
    <property type="match status" value="1"/>
</dbReference>
<organism evidence="1 2">
    <name type="scientific">Seinonella peptonophila</name>
    <dbReference type="NCBI Taxonomy" id="112248"/>
    <lineage>
        <taxon>Bacteria</taxon>
        <taxon>Bacillati</taxon>
        <taxon>Bacillota</taxon>
        <taxon>Bacilli</taxon>
        <taxon>Bacillales</taxon>
        <taxon>Thermoactinomycetaceae</taxon>
        <taxon>Seinonella</taxon>
    </lineage>
</organism>